<protein>
    <submittedName>
        <fullName evidence="1">Uncharacterized protein</fullName>
    </submittedName>
</protein>
<accession>A0ACC2LTE7</accession>
<sequence>MTRTGKATTSTDVFAFGAFMLEVACGKRPIGLRGLPEEIILVDWVLHCWRRGELLEARDVRLGNDYVKEEMELVLKLGLLCSHPMAAGRPSMRQVMQFLNGGCPTPELSLSGWNATIVSALEDNEMSIEMKSLYPYTTTMERSFYECPSSYAESLLSGGC</sequence>
<evidence type="ECO:0000313" key="2">
    <source>
        <dbReference type="Proteomes" id="UP001234297"/>
    </source>
</evidence>
<reference evidence="1 2" key="1">
    <citation type="journal article" date="2022" name="Hortic Res">
        <title>A haplotype resolved chromosomal level avocado genome allows analysis of novel avocado genes.</title>
        <authorList>
            <person name="Nath O."/>
            <person name="Fletcher S.J."/>
            <person name="Hayward A."/>
            <person name="Shaw L.M."/>
            <person name="Masouleh A.K."/>
            <person name="Furtado A."/>
            <person name="Henry R.J."/>
            <person name="Mitter N."/>
        </authorList>
    </citation>
    <scope>NUCLEOTIDE SEQUENCE [LARGE SCALE GENOMIC DNA]</scope>
    <source>
        <strain evidence="2">cv. Hass</strain>
    </source>
</reference>
<dbReference type="Proteomes" id="UP001234297">
    <property type="component" value="Chromosome 3"/>
</dbReference>
<organism evidence="1 2">
    <name type="scientific">Persea americana</name>
    <name type="common">Avocado</name>
    <dbReference type="NCBI Taxonomy" id="3435"/>
    <lineage>
        <taxon>Eukaryota</taxon>
        <taxon>Viridiplantae</taxon>
        <taxon>Streptophyta</taxon>
        <taxon>Embryophyta</taxon>
        <taxon>Tracheophyta</taxon>
        <taxon>Spermatophyta</taxon>
        <taxon>Magnoliopsida</taxon>
        <taxon>Magnoliidae</taxon>
        <taxon>Laurales</taxon>
        <taxon>Lauraceae</taxon>
        <taxon>Persea</taxon>
    </lineage>
</organism>
<dbReference type="EMBL" id="CM056811">
    <property type="protein sequence ID" value="KAJ8636670.1"/>
    <property type="molecule type" value="Genomic_DNA"/>
</dbReference>
<gene>
    <name evidence="1" type="ORF">MRB53_010937</name>
</gene>
<keyword evidence="2" id="KW-1185">Reference proteome</keyword>
<evidence type="ECO:0000313" key="1">
    <source>
        <dbReference type="EMBL" id="KAJ8636670.1"/>
    </source>
</evidence>
<proteinExistence type="predicted"/>
<comment type="caution">
    <text evidence="1">The sequence shown here is derived from an EMBL/GenBank/DDBJ whole genome shotgun (WGS) entry which is preliminary data.</text>
</comment>
<name>A0ACC2LTE7_PERAE</name>